<dbReference type="PANTHER" id="PTHR24416">
    <property type="entry name" value="TYROSINE-PROTEIN KINASE RECEPTOR"/>
    <property type="match status" value="1"/>
</dbReference>
<feature type="non-terminal residue" evidence="7">
    <location>
        <position position="754"/>
    </location>
</feature>
<feature type="binding site" evidence="3">
    <location>
        <position position="400"/>
    </location>
    <ligand>
        <name>ATP</name>
        <dbReference type="ChEBI" id="CHEBI:30616"/>
    </ligand>
</feature>
<keyword evidence="5" id="KW-0472">Membrane</keyword>
<feature type="compositionally biased region" description="Polar residues" evidence="4">
    <location>
        <begin position="119"/>
        <end position="129"/>
    </location>
</feature>
<dbReference type="PANTHER" id="PTHR24416:SF611">
    <property type="entry name" value="TYROSINE-PROTEIN KINASE TRANSMEMBRANE RECEPTOR ROR"/>
    <property type="match status" value="1"/>
</dbReference>
<evidence type="ECO:0000256" key="2">
    <source>
        <dbReference type="ARBA" id="ARBA00051243"/>
    </source>
</evidence>
<dbReference type="OrthoDB" id="635774at2759"/>
<dbReference type="InterPro" id="IPR001245">
    <property type="entry name" value="Ser-Thr/Tyr_kinase_cat_dom"/>
</dbReference>
<dbReference type="Gene3D" id="1.10.510.10">
    <property type="entry name" value="Transferase(Phosphotransferase) domain 1"/>
    <property type="match status" value="1"/>
</dbReference>
<keyword evidence="3" id="KW-0547">Nucleotide-binding</keyword>
<feature type="compositionally biased region" description="Basic and acidic residues" evidence="4">
    <location>
        <begin position="103"/>
        <end position="115"/>
    </location>
</feature>
<dbReference type="GO" id="GO:0005886">
    <property type="term" value="C:plasma membrane"/>
    <property type="evidence" value="ECO:0007669"/>
    <property type="project" value="TreeGrafter"/>
</dbReference>
<dbReference type="SMART" id="SM00219">
    <property type="entry name" value="TyrKc"/>
    <property type="match status" value="1"/>
</dbReference>
<dbReference type="EMBL" id="ASPP01011798">
    <property type="protein sequence ID" value="ETO21267.1"/>
    <property type="molecule type" value="Genomic_DNA"/>
</dbReference>
<dbReference type="GO" id="GO:0004714">
    <property type="term" value="F:transmembrane receptor protein tyrosine kinase activity"/>
    <property type="evidence" value="ECO:0007669"/>
    <property type="project" value="UniProtKB-EC"/>
</dbReference>
<dbReference type="InterPro" id="IPR017441">
    <property type="entry name" value="Protein_kinase_ATP_BS"/>
</dbReference>
<dbReference type="PRINTS" id="PR00109">
    <property type="entry name" value="TYRKINASE"/>
</dbReference>
<evidence type="ECO:0000256" key="3">
    <source>
        <dbReference type="PROSITE-ProRule" id="PRU10141"/>
    </source>
</evidence>
<keyword evidence="5" id="KW-0812">Transmembrane</keyword>
<name>X6N7I0_RETFI</name>
<dbReference type="Pfam" id="PF07714">
    <property type="entry name" value="PK_Tyr_Ser-Thr"/>
    <property type="match status" value="1"/>
</dbReference>
<dbReference type="InterPro" id="IPR050122">
    <property type="entry name" value="RTK"/>
</dbReference>
<dbReference type="AlphaFoldDB" id="X6N7I0"/>
<keyword evidence="3" id="KW-0067">ATP-binding</keyword>
<dbReference type="InterPro" id="IPR000719">
    <property type="entry name" value="Prot_kinase_dom"/>
</dbReference>
<accession>X6N7I0</accession>
<dbReference type="PROSITE" id="PS00107">
    <property type="entry name" value="PROTEIN_KINASE_ATP"/>
    <property type="match status" value="1"/>
</dbReference>
<dbReference type="GO" id="GO:0005524">
    <property type="term" value="F:ATP binding"/>
    <property type="evidence" value="ECO:0007669"/>
    <property type="project" value="UniProtKB-UniRule"/>
</dbReference>
<sequence length="754" mass="83560">MTGYNVVIIVLISVASCLLGVLLCFCVGYCVNKCHASAANEDYRQRLEDHTKTAFEGNENYNEKMGFVKGQKAEFATHGLNNESAESVDKEKKQATTAQTRQETVREEQMSKKPEIQPSKMNQEQSGKSLNRLVYPPNHPSHPDQNNKTVAKSSRSTETGNSPPTSSDNVVLPVTIIGPGDRRPAESAAQSMYHFDATAVDWQLSSGLFYGQLSNKPRPNGVTTTTTDSGGSGVVQMLMNPMLYTVNGMPLYIGSDLQTQRLQAMANSKAGPTKSVFAKSLPTSSTFSMTSDSEIHTNSSGKDILATITTTSSGGPIHPGDKIPTTSSGGNDSTIKSLSHQSFDRLRAQSTPANKYAQPIQEISLTEINIDDIVFERCIGGGKFGKVHKASWIQKPVAVKCLRTDEVNEKAFEDFAREIRMLIFFFFFFLFIIISSIHTSYVHADIASKLGNNENVLKIFGYTRHPYRIVTEYVNGGSMEAALSLSHRDSIRLYFTFREVVGMMCQAAKGIQHLHKAKIIHRDIAARNILLDFIPVNEHKGSRVRAVVCDFGLSRIAEGGADKGNVTESKVGPIKWMSPESILINSYNTKTDTYSFGILMWEVFAGSEPYPDLAKISVALHVLHKNYRPRVPNSWPAPLAYLIQRCWQNRPEYRPTFSEIVSELSNLGGIMDGTNGLNAPNCPEDTPDDNRVHDLLQMKKIINYKLPTKLHTPVNSVLMELPDLVQKYHPDISQIKDVLEKFPINAKRINANAI</sequence>
<keyword evidence="5" id="KW-1133">Transmembrane helix</keyword>
<feature type="domain" description="Protein kinase" evidence="6">
    <location>
        <begin position="373"/>
        <end position="667"/>
    </location>
</feature>
<gene>
    <name evidence="7" type="ORF">RFI_15936</name>
</gene>
<protein>
    <submittedName>
        <fullName evidence="7">Fibroblast growth factor receptor 2</fullName>
    </submittedName>
</protein>
<dbReference type="SUPFAM" id="SSF56112">
    <property type="entry name" value="Protein kinase-like (PK-like)"/>
    <property type="match status" value="1"/>
</dbReference>
<dbReference type="Proteomes" id="UP000023152">
    <property type="component" value="Unassembled WGS sequence"/>
</dbReference>
<feature type="compositionally biased region" description="Polar residues" evidence="4">
    <location>
        <begin position="324"/>
        <end position="334"/>
    </location>
</feature>
<evidence type="ECO:0000256" key="1">
    <source>
        <dbReference type="ARBA" id="ARBA00004167"/>
    </source>
</evidence>
<evidence type="ECO:0000313" key="8">
    <source>
        <dbReference type="Proteomes" id="UP000023152"/>
    </source>
</evidence>
<feature type="transmembrane region" description="Helical" evidence="5">
    <location>
        <begin position="422"/>
        <end position="441"/>
    </location>
</feature>
<keyword evidence="7" id="KW-0675">Receptor</keyword>
<feature type="region of interest" description="Disordered" evidence="4">
    <location>
        <begin position="80"/>
        <end position="173"/>
    </location>
</feature>
<feature type="transmembrane region" description="Helical" evidence="5">
    <location>
        <begin position="6"/>
        <end position="31"/>
    </location>
</feature>
<keyword evidence="8" id="KW-1185">Reference proteome</keyword>
<evidence type="ECO:0000256" key="5">
    <source>
        <dbReference type="SAM" id="Phobius"/>
    </source>
</evidence>
<comment type="catalytic activity">
    <reaction evidence="2">
        <text>L-tyrosyl-[protein] + ATP = O-phospho-L-tyrosyl-[protein] + ADP + H(+)</text>
        <dbReference type="Rhea" id="RHEA:10596"/>
        <dbReference type="Rhea" id="RHEA-COMP:10136"/>
        <dbReference type="Rhea" id="RHEA-COMP:20101"/>
        <dbReference type="ChEBI" id="CHEBI:15378"/>
        <dbReference type="ChEBI" id="CHEBI:30616"/>
        <dbReference type="ChEBI" id="CHEBI:46858"/>
        <dbReference type="ChEBI" id="CHEBI:61978"/>
        <dbReference type="ChEBI" id="CHEBI:456216"/>
        <dbReference type="EC" id="2.7.10.1"/>
    </reaction>
</comment>
<comment type="subcellular location">
    <subcellularLocation>
        <location evidence="1">Membrane</location>
        <topology evidence="1">Single-pass membrane protein</topology>
    </subcellularLocation>
</comment>
<dbReference type="GO" id="GO:0007169">
    <property type="term" value="P:cell surface receptor protein tyrosine kinase signaling pathway"/>
    <property type="evidence" value="ECO:0007669"/>
    <property type="project" value="TreeGrafter"/>
</dbReference>
<dbReference type="PROSITE" id="PS00109">
    <property type="entry name" value="PROTEIN_KINASE_TYR"/>
    <property type="match status" value="1"/>
</dbReference>
<dbReference type="PROSITE" id="PS50011">
    <property type="entry name" value="PROTEIN_KINASE_DOM"/>
    <property type="match status" value="1"/>
</dbReference>
<feature type="compositionally biased region" description="Polar residues" evidence="4">
    <location>
        <begin position="143"/>
        <end position="169"/>
    </location>
</feature>
<evidence type="ECO:0000256" key="4">
    <source>
        <dbReference type="SAM" id="MobiDB-lite"/>
    </source>
</evidence>
<dbReference type="InterPro" id="IPR011009">
    <property type="entry name" value="Kinase-like_dom_sf"/>
</dbReference>
<dbReference type="Gene3D" id="3.30.200.20">
    <property type="entry name" value="Phosphorylase Kinase, domain 1"/>
    <property type="match status" value="1"/>
</dbReference>
<reference evidence="7 8" key="1">
    <citation type="journal article" date="2013" name="Curr. Biol.">
        <title>The Genome of the Foraminiferan Reticulomyxa filosa.</title>
        <authorList>
            <person name="Glockner G."/>
            <person name="Hulsmann N."/>
            <person name="Schleicher M."/>
            <person name="Noegel A.A."/>
            <person name="Eichinger L."/>
            <person name="Gallinger C."/>
            <person name="Pawlowski J."/>
            <person name="Sierra R."/>
            <person name="Euteneuer U."/>
            <person name="Pillet L."/>
            <person name="Moustafa A."/>
            <person name="Platzer M."/>
            <person name="Groth M."/>
            <person name="Szafranski K."/>
            <person name="Schliwa M."/>
        </authorList>
    </citation>
    <scope>NUCLEOTIDE SEQUENCE [LARGE SCALE GENOMIC DNA]</scope>
</reference>
<organism evidence="7 8">
    <name type="scientific">Reticulomyxa filosa</name>
    <dbReference type="NCBI Taxonomy" id="46433"/>
    <lineage>
        <taxon>Eukaryota</taxon>
        <taxon>Sar</taxon>
        <taxon>Rhizaria</taxon>
        <taxon>Retaria</taxon>
        <taxon>Foraminifera</taxon>
        <taxon>Monothalamids</taxon>
        <taxon>Reticulomyxidae</taxon>
        <taxon>Reticulomyxa</taxon>
    </lineage>
</organism>
<dbReference type="InterPro" id="IPR020635">
    <property type="entry name" value="Tyr_kinase_cat_dom"/>
</dbReference>
<feature type="region of interest" description="Disordered" evidence="4">
    <location>
        <begin position="308"/>
        <end position="334"/>
    </location>
</feature>
<dbReference type="GO" id="GO:0043235">
    <property type="term" value="C:receptor complex"/>
    <property type="evidence" value="ECO:0007669"/>
    <property type="project" value="TreeGrafter"/>
</dbReference>
<comment type="caution">
    <text evidence="7">The sequence shown here is derived from an EMBL/GenBank/DDBJ whole genome shotgun (WGS) entry which is preliminary data.</text>
</comment>
<dbReference type="InterPro" id="IPR008266">
    <property type="entry name" value="Tyr_kinase_AS"/>
</dbReference>
<evidence type="ECO:0000259" key="6">
    <source>
        <dbReference type="PROSITE" id="PS50011"/>
    </source>
</evidence>
<proteinExistence type="predicted"/>
<evidence type="ECO:0000313" key="7">
    <source>
        <dbReference type="EMBL" id="ETO21267.1"/>
    </source>
</evidence>